<sequence>MRLEASAIKRQLRSLASWSTVRRIATIALGCGILTFGMHNVHQVVGITEGGVLGGILLLNHWFGIDASIASPILDALCYTVGFFVLGAGFLGWSAVSSVLLALFYALWERLPHLFPDLSAYPLLAAIAGGIFVGVGAGLVVRCNASAGGDDALALSIHKVFGLRLARCYLFTDLTVLTLSLSYIPLSKIAFSLVTVFISSPLIDFVQNIGASPAEGTQSVAAPAHEACPEASSELS</sequence>
<accession>A0A1Y3TYQ8</accession>
<feature type="transmembrane region" description="Helical" evidence="6">
    <location>
        <begin position="120"/>
        <end position="141"/>
    </location>
</feature>
<feature type="transmembrane region" description="Helical" evidence="6">
    <location>
        <begin position="21"/>
        <end position="38"/>
    </location>
</feature>
<dbReference type="Pfam" id="PF02588">
    <property type="entry name" value="YitT_membrane"/>
    <property type="match status" value="1"/>
</dbReference>
<dbReference type="InterPro" id="IPR003740">
    <property type="entry name" value="YitT"/>
</dbReference>
<name>A0A1Y3TYQ8_9ACTN</name>
<comment type="subcellular location">
    <subcellularLocation>
        <location evidence="1">Cell membrane</location>
        <topology evidence="1">Multi-pass membrane protein</topology>
    </subcellularLocation>
</comment>
<gene>
    <name evidence="7" type="ORF">B5G21_09290</name>
</gene>
<evidence type="ECO:0008006" key="9">
    <source>
        <dbReference type="Google" id="ProtNLM"/>
    </source>
</evidence>
<reference evidence="8" key="1">
    <citation type="submission" date="2017-04" db="EMBL/GenBank/DDBJ databases">
        <title>Function of individual gut microbiota members based on whole genome sequencing of pure cultures obtained from chicken caecum.</title>
        <authorList>
            <person name="Medvecky M."/>
            <person name="Cejkova D."/>
            <person name="Polansky O."/>
            <person name="Karasova D."/>
            <person name="Kubasova T."/>
            <person name="Cizek A."/>
            <person name="Rychlik I."/>
        </authorList>
    </citation>
    <scope>NUCLEOTIDE SEQUENCE [LARGE SCALE GENOMIC DNA]</scope>
    <source>
        <strain evidence="8">An70</strain>
    </source>
</reference>
<evidence type="ECO:0000256" key="5">
    <source>
        <dbReference type="ARBA" id="ARBA00023136"/>
    </source>
</evidence>
<proteinExistence type="predicted"/>
<dbReference type="Proteomes" id="UP000196560">
    <property type="component" value="Unassembled WGS sequence"/>
</dbReference>
<keyword evidence="3 6" id="KW-0812">Transmembrane</keyword>
<evidence type="ECO:0000256" key="2">
    <source>
        <dbReference type="ARBA" id="ARBA00022475"/>
    </source>
</evidence>
<dbReference type="PANTHER" id="PTHR33545:SF10">
    <property type="entry name" value="UPF0750 MEMBRANE PROTEIN YPJC"/>
    <property type="match status" value="1"/>
</dbReference>
<evidence type="ECO:0000256" key="6">
    <source>
        <dbReference type="SAM" id="Phobius"/>
    </source>
</evidence>
<evidence type="ECO:0000313" key="7">
    <source>
        <dbReference type="EMBL" id="OUN41623.1"/>
    </source>
</evidence>
<protein>
    <recommendedName>
        <fullName evidence="9">YitT family protein</fullName>
    </recommendedName>
</protein>
<evidence type="ECO:0000313" key="8">
    <source>
        <dbReference type="Proteomes" id="UP000196560"/>
    </source>
</evidence>
<keyword evidence="8" id="KW-1185">Reference proteome</keyword>
<keyword evidence="4 6" id="KW-1133">Transmembrane helix</keyword>
<dbReference type="STRING" id="1118060.GCA_000311845_01129"/>
<comment type="caution">
    <text evidence="7">The sequence shown here is derived from an EMBL/GenBank/DDBJ whole genome shotgun (WGS) entry which is preliminary data.</text>
</comment>
<dbReference type="PANTHER" id="PTHR33545">
    <property type="entry name" value="UPF0750 MEMBRANE PROTEIN YITT-RELATED"/>
    <property type="match status" value="1"/>
</dbReference>
<evidence type="ECO:0000256" key="1">
    <source>
        <dbReference type="ARBA" id="ARBA00004651"/>
    </source>
</evidence>
<dbReference type="GO" id="GO:0005886">
    <property type="term" value="C:plasma membrane"/>
    <property type="evidence" value="ECO:0007669"/>
    <property type="project" value="UniProtKB-SubCell"/>
</dbReference>
<evidence type="ECO:0000256" key="4">
    <source>
        <dbReference type="ARBA" id="ARBA00022989"/>
    </source>
</evidence>
<feature type="transmembrane region" description="Helical" evidence="6">
    <location>
        <begin position="44"/>
        <end position="65"/>
    </location>
</feature>
<dbReference type="InterPro" id="IPR051461">
    <property type="entry name" value="UPF0750_membrane"/>
</dbReference>
<keyword evidence="5 6" id="KW-0472">Membrane</keyword>
<evidence type="ECO:0000256" key="3">
    <source>
        <dbReference type="ARBA" id="ARBA00022692"/>
    </source>
</evidence>
<keyword evidence="2" id="KW-1003">Cell membrane</keyword>
<dbReference type="RefSeq" id="WP_087186946.1">
    <property type="nucleotide sequence ID" value="NZ_CALUIC010000001.1"/>
</dbReference>
<dbReference type="EMBL" id="NFHO01000012">
    <property type="protein sequence ID" value="OUN41623.1"/>
    <property type="molecule type" value="Genomic_DNA"/>
</dbReference>
<organism evidence="7 8">
    <name type="scientific">Enorma massiliensis</name>
    <dbReference type="NCBI Taxonomy" id="1472761"/>
    <lineage>
        <taxon>Bacteria</taxon>
        <taxon>Bacillati</taxon>
        <taxon>Actinomycetota</taxon>
        <taxon>Coriobacteriia</taxon>
        <taxon>Coriobacteriales</taxon>
        <taxon>Coriobacteriaceae</taxon>
        <taxon>Enorma</taxon>
    </lineage>
</organism>
<dbReference type="AlphaFoldDB" id="A0A1Y3TYQ8"/>
<feature type="transmembrane region" description="Helical" evidence="6">
    <location>
        <begin position="77"/>
        <end position="108"/>
    </location>
</feature>